<dbReference type="SUPFAM" id="SSF53335">
    <property type="entry name" value="S-adenosyl-L-methionine-dependent methyltransferases"/>
    <property type="match status" value="1"/>
</dbReference>
<proteinExistence type="predicted"/>
<dbReference type="RefSeq" id="WP_168668473.1">
    <property type="nucleotide sequence ID" value="NZ_JAAXKX010000009.1"/>
</dbReference>
<dbReference type="Gene3D" id="3.40.50.150">
    <property type="entry name" value="Vaccinia Virus protein VP39"/>
    <property type="match status" value="1"/>
</dbReference>
<keyword evidence="1" id="KW-0802">TPR repeat</keyword>
<gene>
    <name evidence="3" type="ORF">HF203_08025</name>
</gene>
<dbReference type="Proteomes" id="UP000740754">
    <property type="component" value="Unassembled WGS sequence"/>
</dbReference>
<dbReference type="InterPro" id="IPR019734">
    <property type="entry name" value="TPR_rpt"/>
</dbReference>
<organism evidence="3 4">
    <name type="scientific">Marichromatium bheemlicum</name>
    <dbReference type="NCBI Taxonomy" id="365339"/>
    <lineage>
        <taxon>Bacteria</taxon>
        <taxon>Pseudomonadati</taxon>
        <taxon>Pseudomonadota</taxon>
        <taxon>Gammaproteobacteria</taxon>
        <taxon>Chromatiales</taxon>
        <taxon>Chromatiaceae</taxon>
        <taxon>Marichromatium</taxon>
    </lineage>
</organism>
<dbReference type="InterPro" id="IPR029063">
    <property type="entry name" value="SAM-dependent_MTases_sf"/>
</dbReference>
<feature type="region of interest" description="Disordered" evidence="2">
    <location>
        <begin position="122"/>
        <end position="163"/>
    </location>
</feature>
<protein>
    <submittedName>
        <fullName evidence="3">Tetratricopeptide repeat protein</fullName>
    </submittedName>
</protein>
<accession>A0ABX1I6Q6</accession>
<evidence type="ECO:0000256" key="2">
    <source>
        <dbReference type="SAM" id="MobiDB-lite"/>
    </source>
</evidence>
<dbReference type="Gene3D" id="1.25.40.10">
    <property type="entry name" value="Tetratricopeptide repeat domain"/>
    <property type="match status" value="1"/>
</dbReference>
<dbReference type="SUPFAM" id="SSF48452">
    <property type="entry name" value="TPR-like"/>
    <property type="match status" value="1"/>
</dbReference>
<sequence length="419" mass="44142">MTDSQRLLDQAIEHQRGGRAEAAEWLYRAVLALDADHAEANHNLGIIEIERGDVDAGLAHVQRALDLAPEMGGYWLTLIEGLLVAKRPTEAAEMMERARGLGLDSPEADALGVRLAEALAGAEQTPPTTTGSPPSPAPAPSPVPEVGTLAAGEPVPPSPAGTDTPLLLTLADGMRIYVPNDIDAMPTYLLLEHEDWPEPELALVRRLVEGDDLALDLGAGLGVYSLAMAHAMGQGSGQVLALEPVAESAALLALSLTENDLVGRVHVLEQALAAAPGTVEIKVREPVRPHSLEPPQTTRTVSALTLDGLLQQPAWPAAASPALVRLNLADADLPGVLDGGRAFFAAYDPLLMFRVTPAADLGALRQALGAIGYQLYRQVDALGALAPCGTEETLDGRRRNLFASTSARAERLRGRGLMV</sequence>
<feature type="repeat" description="TPR" evidence="1">
    <location>
        <begin position="38"/>
        <end position="71"/>
    </location>
</feature>
<evidence type="ECO:0000313" key="3">
    <source>
        <dbReference type="EMBL" id="NKN33167.1"/>
    </source>
</evidence>
<evidence type="ECO:0000313" key="4">
    <source>
        <dbReference type="Proteomes" id="UP000740754"/>
    </source>
</evidence>
<name>A0ABX1I6Q6_9GAMM</name>
<keyword evidence="4" id="KW-1185">Reference proteome</keyword>
<evidence type="ECO:0000256" key="1">
    <source>
        <dbReference type="PROSITE-ProRule" id="PRU00339"/>
    </source>
</evidence>
<dbReference type="EMBL" id="JAAXKX010000009">
    <property type="protein sequence ID" value="NKN33167.1"/>
    <property type="molecule type" value="Genomic_DNA"/>
</dbReference>
<feature type="compositionally biased region" description="Pro residues" evidence="2">
    <location>
        <begin position="133"/>
        <end position="143"/>
    </location>
</feature>
<comment type="caution">
    <text evidence="3">The sequence shown here is derived from an EMBL/GenBank/DDBJ whole genome shotgun (WGS) entry which is preliminary data.</text>
</comment>
<dbReference type="PROSITE" id="PS50005">
    <property type="entry name" value="TPR"/>
    <property type="match status" value="1"/>
</dbReference>
<dbReference type="InterPro" id="IPR011990">
    <property type="entry name" value="TPR-like_helical_dom_sf"/>
</dbReference>
<reference evidence="3 4" key="1">
    <citation type="submission" date="2020-04" db="EMBL/GenBank/DDBJ databases">
        <title>Draft Whole-Genome sequence of Marichromatium bheemlicum DSM 18632, type strain.</title>
        <authorList>
            <person name="Kyndt J.A."/>
            <person name="Meyer T.E."/>
        </authorList>
    </citation>
    <scope>NUCLEOTIDE SEQUENCE [LARGE SCALE GENOMIC DNA]</scope>
    <source>
        <strain evidence="3 4">DSM 18632</strain>
    </source>
</reference>